<dbReference type="InterPro" id="IPR032675">
    <property type="entry name" value="LRR_dom_sf"/>
</dbReference>
<dbReference type="Pfam" id="PF18511">
    <property type="entry name" value="F-box_5"/>
    <property type="match status" value="1"/>
</dbReference>
<dbReference type="InterPro" id="IPR041101">
    <property type="entry name" value="Transp_inhibit"/>
</dbReference>
<dbReference type="SMART" id="SM00367">
    <property type="entry name" value="LRR_CC"/>
    <property type="match status" value="6"/>
</dbReference>
<evidence type="ECO:0000256" key="3">
    <source>
        <dbReference type="ARBA" id="ARBA00022786"/>
    </source>
</evidence>
<organism evidence="8">
    <name type="scientific">Pinus taeda</name>
    <name type="common">Loblolly pine</name>
    <dbReference type="NCBI Taxonomy" id="3352"/>
    <lineage>
        <taxon>Eukaryota</taxon>
        <taxon>Viridiplantae</taxon>
        <taxon>Streptophyta</taxon>
        <taxon>Embryophyta</taxon>
        <taxon>Tracheophyta</taxon>
        <taxon>Spermatophyta</taxon>
        <taxon>Pinopsida</taxon>
        <taxon>Pinidae</taxon>
        <taxon>Conifers I</taxon>
        <taxon>Pinales</taxon>
        <taxon>Pinaceae</taxon>
        <taxon>Pinus</taxon>
        <taxon>Pinus subgen. Pinus</taxon>
    </lineage>
</organism>
<dbReference type="InterPro" id="IPR006553">
    <property type="entry name" value="Leu-rich_rpt_Cys-con_subtyp"/>
</dbReference>
<dbReference type="EMBL" id="GQ503650">
    <property type="protein sequence ID" value="ACV87282.1"/>
    <property type="molecule type" value="mRNA"/>
</dbReference>
<dbReference type="InterPro" id="IPR041567">
    <property type="entry name" value="COI1_F-box"/>
</dbReference>
<dbReference type="CDD" id="cd22159">
    <property type="entry name" value="F-box_AtTIR1-like"/>
    <property type="match status" value="1"/>
</dbReference>
<dbReference type="GO" id="GO:0009734">
    <property type="term" value="P:auxin-activated signaling pathway"/>
    <property type="evidence" value="ECO:0007669"/>
    <property type="project" value="UniProtKB-KW"/>
</dbReference>
<dbReference type="GO" id="GO:0005634">
    <property type="term" value="C:nucleus"/>
    <property type="evidence" value="ECO:0007669"/>
    <property type="project" value="UniProtKB-SubCell"/>
</dbReference>
<evidence type="ECO:0000256" key="2">
    <source>
        <dbReference type="ARBA" id="ARBA00004906"/>
    </source>
</evidence>
<sequence length="575" mass="64888">MMKKRGDSSSTFPDEVLEHVLLFVVSIKDRSAVSLVCKAWYRAEAWSRRKVFIGNCYSVSPEILVRRFPKITGITLKGKPRFSDFNLVPPHWGADIHPWLLVIRGAYPWLRELRLKRMIVTDESLELIARSFSDFRALSLTTCEGFSTDGLAVIATHCRNLQELDLQESEVDDRGGYWLSCFPESCVSLVSLNFACLQSEVNFDALQRLVARCISLRSLKLNKTLSLEQLKRLLVIAPQLMELGTGSFFQELSGPQFTTDLENAFKNCNKLRTLSGMWEVAPLYLPALYSVCSNLTFLNLSYAANIRSMELGRLVSHCPQLRRLWVLDTVGDKGLETVSSNCKNLRELRVFPLDPFGQDRVGVTEKGILKISQGCPNLSYVLYFCRQMTNAAIIEVAQNCPRLTHFRLCIMNPCQPDHLTDEPMDEAFGAIVKICKGLQRLAISGLLTDKAFEYIGLYAKNLETLSVAFAGSSDLGMECVLRGCPKLRKLEIRDSPFGNAALLSGLEQYESMRSLWMSSCKVTMSGCRYLAQNKPRLNVEIIKENDEDDNDADKLYVYRTIAGPRRDAPNFVLTL</sequence>
<evidence type="ECO:0000256" key="5">
    <source>
        <dbReference type="ARBA" id="ARBA00023294"/>
    </source>
</evidence>
<comment type="pathway">
    <text evidence="2">Protein modification; protein ubiquitination.</text>
</comment>
<dbReference type="FunFam" id="3.80.10.10:FF:000029">
    <property type="entry name" value="Transport inhibitor response 1"/>
    <property type="match status" value="1"/>
</dbReference>
<name>C9EHT0_PINTA</name>
<feature type="domain" description="COI1 F-box" evidence="6">
    <location>
        <begin position="10"/>
        <end position="49"/>
    </location>
</feature>
<comment type="subcellular location">
    <subcellularLocation>
        <location evidence="1">Nucleus</location>
    </subcellularLocation>
</comment>
<proteinExistence type="evidence at transcript level"/>
<keyword evidence="8" id="KW-0675">Receptor</keyword>
<feature type="domain" description="Transport inhibitor response 1" evidence="7">
    <location>
        <begin position="69"/>
        <end position="115"/>
    </location>
</feature>
<protein>
    <submittedName>
        <fullName evidence="8">TIR1/AFB auxin receptor protein PintaAFB6</fullName>
    </submittedName>
</protein>
<dbReference type="GO" id="GO:0010011">
    <property type="term" value="F:auxin binding"/>
    <property type="evidence" value="ECO:0007669"/>
    <property type="project" value="UniProtKB-ARBA"/>
</dbReference>
<dbReference type="FunFam" id="1.20.1280.50:FF:000006">
    <property type="entry name" value="Transport inhibitor response 1"/>
    <property type="match status" value="1"/>
</dbReference>
<dbReference type="Pfam" id="PF13516">
    <property type="entry name" value="LRR_6"/>
    <property type="match status" value="1"/>
</dbReference>
<dbReference type="InterPro" id="IPR001611">
    <property type="entry name" value="Leu-rich_rpt"/>
</dbReference>
<dbReference type="PANTHER" id="PTHR16134">
    <property type="entry name" value="F-BOX/TPR REPEAT PROTEIN POF3"/>
    <property type="match status" value="1"/>
</dbReference>
<evidence type="ECO:0000256" key="1">
    <source>
        <dbReference type="ARBA" id="ARBA00004123"/>
    </source>
</evidence>
<dbReference type="Gene3D" id="3.80.10.10">
    <property type="entry name" value="Ribonuclease Inhibitor"/>
    <property type="match status" value="1"/>
</dbReference>
<dbReference type="Gene3D" id="1.20.1280.50">
    <property type="match status" value="1"/>
</dbReference>
<keyword evidence="4" id="KW-0539">Nucleus</keyword>
<accession>C9EHT0</accession>
<evidence type="ECO:0000259" key="7">
    <source>
        <dbReference type="Pfam" id="PF18791"/>
    </source>
</evidence>
<dbReference type="SUPFAM" id="SSF52047">
    <property type="entry name" value="RNI-like"/>
    <property type="match status" value="1"/>
</dbReference>
<dbReference type="GO" id="GO:0031146">
    <property type="term" value="P:SCF-dependent proteasomal ubiquitin-dependent protein catabolic process"/>
    <property type="evidence" value="ECO:0007669"/>
    <property type="project" value="TreeGrafter"/>
</dbReference>
<dbReference type="PANTHER" id="PTHR16134:SF148">
    <property type="entry name" value="S-PHASE KINASE-ASSOCIATED PROTEIN 2, ISOFORM A"/>
    <property type="match status" value="1"/>
</dbReference>
<dbReference type="GO" id="GO:0019005">
    <property type="term" value="C:SCF ubiquitin ligase complex"/>
    <property type="evidence" value="ECO:0007669"/>
    <property type="project" value="TreeGrafter"/>
</dbReference>
<keyword evidence="5" id="KW-0927">Auxin signaling pathway</keyword>
<dbReference type="AlphaFoldDB" id="C9EHT0"/>
<reference evidence="8" key="1">
    <citation type="submission" date="2009-08" db="EMBL/GenBank/DDBJ databases">
        <title>Complex Regulation of the TIR1/AFB family of auxin receptors.</title>
        <authorList>
            <person name="Parry G."/>
            <person name="Prigge M."/>
            <person name="Peret B."/>
            <person name="Dharmasiri S."/>
            <person name="Ito H."/>
            <person name="Gray W.M."/>
            <person name="Bennett M."/>
            <person name="Estelle M."/>
        </authorList>
    </citation>
    <scope>NUCLEOTIDE SEQUENCE</scope>
</reference>
<keyword evidence="3" id="KW-0833">Ubl conjugation pathway</keyword>
<dbReference type="Pfam" id="PF18791">
    <property type="entry name" value="Transp_inhibit"/>
    <property type="match status" value="1"/>
</dbReference>
<evidence type="ECO:0000259" key="6">
    <source>
        <dbReference type="Pfam" id="PF18511"/>
    </source>
</evidence>
<evidence type="ECO:0000313" key="8">
    <source>
        <dbReference type="EMBL" id="ACV87282.1"/>
    </source>
</evidence>
<evidence type="ECO:0000256" key="4">
    <source>
        <dbReference type="ARBA" id="ARBA00023242"/>
    </source>
</evidence>